<organism evidence="2 3">
    <name type="scientific">Plasmodium ovale wallikeri</name>
    <dbReference type="NCBI Taxonomy" id="864142"/>
    <lineage>
        <taxon>Eukaryota</taxon>
        <taxon>Sar</taxon>
        <taxon>Alveolata</taxon>
        <taxon>Apicomplexa</taxon>
        <taxon>Aconoidasida</taxon>
        <taxon>Haemosporida</taxon>
        <taxon>Plasmodiidae</taxon>
        <taxon>Plasmodium</taxon>
        <taxon>Plasmodium (Plasmodium)</taxon>
    </lineage>
</organism>
<dbReference type="AlphaFoldDB" id="A0A1A8YGB5"/>
<accession>A0A1A8YGB5</accession>
<evidence type="ECO:0008006" key="4">
    <source>
        <dbReference type="Google" id="ProtNLM"/>
    </source>
</evidence>
<gene>
    <name evidence="2" type="ORF">POVWA1_002580</name>
</gene>
<reference evidence="3" key="1">
    <citation type="submission" date="2016-05" db="EMBL/GenBank/DDBJ databases">
        <authorList>
            <person name="Naeem Raeece"/>
        </authorList>
    </citation>
    <scope>NUCLEOTIDE SEQUENCE [LARGE SCALE GENOMIC DNA]</scope>
</reference>
<proteinExistence type="predicted"/>
<keyword evidence="1" id="KW-0732">Signal</keyword>
<keyword evidence="3" id="KW-1185">Reference proteome</keyword>
<dbReference type="EMBL" id="FLRD01000004">
    <property type="protein sequence ID" value="SBT30591.1"/>
    <property type="molecule type" value="Genomic_DNA"/>
</dbReference>
<name>A0A1A8YGB5_PLAOA</name>
<evidence type="ECO:0000313" key="3">
    <source>
        <dbReference type="Proteomes" id="UP000078555"/>
    </source>
</evidence>
<protein>
    <recommendedName>
        <fullName evidence="4">Secreted protein</fullName>
    </recommendedName>
</protein>
<dbReference type="Proteomes" id="UP000078555">
    <property type="component" value="Unassembled WGS sequence"/>
</dbReference>
<feature type="chain" id="PRO_5008381987" description="Secreted protein" evidence="1">
    <location>
        <begin position="18"/>
        <end position="78"/>
    </location>
</feature>
<feature type="signal peptide" evidence="1">
    <location>
        <begin position="1"/>
        <end position="17"/>
    </location>
</feature>
<sequence length="78" mass="8971">MLCVLCPLCPLCPLCSTTNYQMFQHICKFKLGKICPRVSLSFFQCVWVYVIFACRPFLPRVDSARGVVLYMATLIRCN</sequence>
<evidence type="ECO:0000256" key="1">
    <source>
        <dbReference type="SAM" id="SignalP"/>
    </source>
</evidence>
<evidence type="ECO:0000313" key="2">
    <source>
        <dbReference type="EMBL" id="SBT30591.1"/>
    </source>
</evidence>